<dbReference type="AlphaFoldDB" id="A0A3B3SSX4"/>
<evidence type="ECO:0000313" key="4">
    <source>
        <dbReference type="Proteomes" id="UP000261540"/>
    </source>
</evidence>
<dbReference type="Proteomes" id="UP000261540">
    <property type="component" value="Unplaced"/>
</dbReference>
<reference evidence="3" key="2">
    <citation type="submission" date="2025-09" db="UniProtKB">
        <authorList>
            <consortium name="Ensembl"/>
        </authorList>
    </citation>
    <scope>IDENTIFICATION</scope>
</reference>
<dbReference type="Pfam" id="PF15094">
    <property type="entry name" value="DUF4556"/>
    <property type="match status" value="1"/>
</dbReference>
<reference evidence="3" key="1">
    <citation type="submission" date="2025-08" db="UniProtKB">
        <authorList>
            <consortium name="Ensembl"/>
        </authorList>
    </citation>
    <scope>IDENTIFICATION</scope>
</reference>
<organism evidence="3 4">
    <name type="scientific">Paramormyrops kingsleyae</name>
    <dbReference type="NCBI Taxonomy" id="1676925"/>
    <lineage>
        <taxon>Eukaryota</taxon>
        <taxon>Metazoa</taxon>
        <taxon>Chordata</taxon>
        <taxon>Craniata</taxon>
        <taxon>Vertebrata</taxon>
        <taxon>Euteleostomi</taxon>
        <taxon>Actinopterygii</taxon>
        <taxon>Neopterygii</taxon>
        <taxon>Teleostei</taxon>
        <taxon>Osteoglossocephala</taxon>
        <taxon>Osteoglossomorpha</taxon>
        <taxon>Osteoglossiformes</taxon>
        <taxon>Mormyridae</taxon>
        <taxon>Paramormyrops</taxon>
    </lineage>
</organism>
<feature type="compositionally biased region" description="Gly residues" evidence="1">
    <location>
        <begin position="573"/>
        <end position="583"/>
    </location>
</feature>
<dbReference type="PANTHER" id="PTHR38653">
    <property type="entry name" value="GENE 572-RELATED"/>
    <property type="match status" value="1"/>
</dbReference>
<evidence type="ECO:0000256" key="1">
    <source>
        <dbReference type="SAM" id="MobiDB-lite"/>
    </source>
</evidence>
<feature type="compositionally biased region" description="Polar residues" evidence="1">
    <location>
        <begin position="527"/>
        <end position="557"/>
    </location>
</feature>
<dbReference type="PANTHER" id="PTHR38653:SF1">
    <property type="entry name" value="GENE 572-RELATED"/>
    <property type="match status" value="1"/>
</dbReference>
<dbReference type="InterPro" id="IPR027956">
    <property type="entry name" value="CIROZ"/>
</dbReference>
<feature type="region of interest" description="Disordered" evidence="1">
    <location>
        <begin position="515"/>
        <end position="630"/>
    </location>
</feature>
<feature type="compositionally biased region" description="Polar residues" evidence="1">
    <location>
        <begin position="439"/>
        <end position="448"/>
    </location>
</feature>
<feature type="compositionally biased region" description="Polar residues" evidence="1">
    <location>
        <begin position="602"/>
        <end position="614"/>
    </location>
</feature>
<dbReference type="GeneTree" id="ENSGT00390000003592"/>
<accession>A0A3B3SSX4</accession>
<sequence>MVLSSNFFVGLYIMLSHKLYSSPYSCRVFVLAARGRSVRVQERAWIQDPSPSITEGDVECFSEYMELWVHRMKIEGLRLWLSGALRIPVSLASLEHLNFKLSACGFSLHRDADRNYVFRVLYSGCFVQLEQGNYIISLNLMKRTSRFGGWSNGFVMKCPLVTAPPSGEHIHCDPDFIEVTRQVPTDNWSNQLPWSLALRGKLVVALEDASLISLNVEIHGANITVQGRRSEILTGDTEMERLGEFLSLRLVSGHYSYSMEAVCPSVSSSAEHLAVLHILKRRMGLVKRGWLDRESLTLSGVSVSQTDAFTVSEGSDYVQLTVNTSRITTTRNCAGSVGGSLVQPFFRLDAVITFKETPHRLYWSLENFLPCRESASSSVSLADRKIDSVSDLHTTTPSAGSTPKMPSASSTAMSSSQPNSESEAQEPLTSMAPPLSEPGMSTSKTPENTLNVNLVTPETLWNVTRLSSVSDVPGTAPPAGTQRSPVATQVHPKTFLKLDPEFLLSGGPLLPVGDPPATRGHSRAEQTEQPARITTGTGSGSEFTDGSGVTPTETPDSLLTWWAGTSEPMEEGGSSGRHPGSGPGINTVEKIDEWQPSGAPFTRSSVSGPSSTAEAQLAHTQRGYVSAPKL</sequence>
<feature type="region of interest" description="Disordered" evidence="1">
    <location>
        <begin position="391"/>
        <end position="448"/>
    </location>
</feature>
<evidence type="ECO:0000259" key="2">
    <source>
        <dbReference type="Pfam" id="PF15094"/>
    </source>
</evidence>
<proteinExistence type="predicted"/>
<dbReference type="InterPro" id="IPR049521">
    <property type="entry name" value="CIROZ_b"/>
</dbReference>
<feature type="domain" description="CIROZ beta" evidence="2">
    <location>
        <begin position="269"/>
        <end position="371"/>
    </location>
</feature>
<keyword evidence="4" id="KW-1185">Reference proteome</keyword>
<dbReference type="Ensembl" id="ENSPKIT00000014704.1">
    <property type="protein sequence ID" value="ENSPKIP00000033809.1"/>
    <property type="gene ID" value="ENSPKIG00000013365.1"/>
</dbReference>
<feature type="compositionally biased region" description="Polar residues" evidence="1">
    <location>
        <begin position="391"/>
        <end position="401"/>
    </location>
</feature>
<evidence type="ECO:0000313" key="3">
    <source>
        <dbReference type="Ensembl" id="ENSPKIP00000033809.1"/>
    </source>
</evidence>
<name>A0A3B3SSX4_9TELE</name>
<feature type="compositionally biased region" description="Low complexity" evidence="1">
    <location>
        <begin position="405"/>
        <end position="420"/>
    </location>
</feature>
<protein>
    <submittedName>
        <fullName evidence="3">Si:ch211-129o18.4</fullName>
    </submittedName>
</protein>